<dbReference type="PANTHER" id="PTHR24198">
    <property type="entry name" value="ANKYRIN REPEAT AND PROTEIN KINASE DOMAIN-CONTAINING PROTEIN"/>
    <property type="match status" value="1"/>
</dbReference>
<organism evidence="4 5">
    <name type="scientific">Botryobasidium botryosum (strain FD-172 SS1)</name>
    <dbReference type="NCBI Taxonomy" id="930990"/>
    <lineage>
        <taxon>Eukaryota</taxon>
        <taxon>Fungi</taxon>
        <taxon>Dikarya</taxon>
        <taxon>Basidiomycota</taxon>
        <taxon>Agaricomycotina</taxon>
        <taxon>Agaricomycetes</taxon>
        <taxon>Cantharellales</taxon>
        <taxon>Botryobasidiaceae</taxon>
        <taxon>Botryobasidium</taxon>
    </lineage>
</organism>
<dbReference type="AlphaFoldDB" id="A0A067M7N8"/>
<dbReference type="InterPro" id="IPR002110">
    <property type="entry name" value="Ankyrin_rpt"/>
</dbReference>
<feature type="non-terminal residue" evidence="4">
    <location>
        <position position="127"/>
    </location>
</feature>
<feature type="repeat" description="ANK" evidence="3">
    <location>
        <begin position="18"/>
        <end position="50"/>
    </location>
</feature>
<dbReference type="SUPFAM" id="SSF48403">
    <property type="entry name" value="Ankyrin repeat"/>
    <property type="match status" value="1"/>
</dbReference>
<keyword evidence="2 3" id="KW-0040">ANK repeat</keyword>
<evidence type="ECO:0000313" key="5">
    <source>
        <dbReference type="Proteomes" id="UP000027195"/>
    </source>
</evidence>
<dbReference type="InterPro" id="IPR036770">
    <property type="entry name" value="Ankyrin_rpt-contain_sf"/>
</dbReference>
<dbReference type="HOGENOM" id="CLU_1922026_0_0_1"/>
<dbReference type="Gene3D" id="1.25.40.20">
    <property type="entry name" value="Ankyrin repeat-containing domain"/>
    <property type="match status" value="1"/>
</dbReference>
<keyword evidence="1" id="KW-0677">Repeat</keyword>
<proteinExistence type="predicted"/>
<dbReference type="OrthoDB" id="194358at2759"/>
<dbReference type="SMART" id="SM00248">
    <property type="entry name" value="ANK"/>
    <property type="match status" value="3"/>
</dbReference>
<evidence type="ECO:0000256" key="2">
    <source>
        <dbReference type="ARBA" id="ARBA00023043"/>
    </source>
</evidence>
<keyword evidence="5" id="KW-1185">Reference proteome</keyword>
<gene>
    <name evidence="4" type="ORF">BOTBODRAFT_139514</name>
</gene>
<dbReference type="InParanoid" id="A0A067M7N8"/>
<dbReference type="EMBL" id="KL198099">
    <property type="protein sequence ID" value="KDQ07842.1"/>
    <property type="molecule type" value="Genomic_DNA"/>
</dbReference>
<name>A0A067M7N8_BOTB1</name>
<evidence type="ECO:0000256" key="1">
    <source>
        <dbReference type="ARBA" id="ARBA00022737"/>
    </source>
</evidence>
<dbReference type="PROSITE" id="PS50297">
    <property type="entry name" value="ANK_REP_REGION"/>
    <property type="match status" value="1"/>
</dbReference>
<evidence type="ECO:0000313" key="4">
    <source>
        <dbReference type="EMBL" id="KDQ07842.1"/>
    </source>
</evidence>
<sequence length="127" mass="13418">MVSLLLHERAILNVADDTGATLLHYTSRRSPPSIIRLLLRLGANPHIRDKNGRTPLFDAIFHGTHEQHVSENVAALVEGGAEIDTTDVHGLTPLLHAISTSSASRIGLLLNLGANLSSGPASGPVPL</sequence>
<evidence type="ECO:0000256" key="3">
    <source>
        <dbReference type="PROSITE-ProRule" id="PRU00023"/>
    </source>
</evidence>
<accession>A0A067M7N8</accession>
<dbReference type="Proteomes" id="UP000027195">
    <property type="component" value="Unassembled WGS sequence"/>
</dbReference>
<dbReference type="PANTHER" id="PTHR24198:SF165">
    <property type="entry name" value="ANKYRIN REPEAT-CONTAINING PROTEIN-RELATED"/>
    <property type="match status" value="1"/>
</dbReference>
<protein>
    <submittedName>
        <fullName evidence="4">Uncharacterized protein</fullName>
    </submittedName>
</protein>
<dbReference type="Pfam" id="PF12796">
    <property type="entry name" value="Ank_2"/>
    <property type="match status" value="1"/>
</dbReference>
<reference evidence="5" key="1">
    <citation type="journal article" date="2014" name="Proc. Natl. Acad. Sci. U.S.A.">
        <title>Extensive sampling of basidiomycete genomes demonstrates inadequacy of the white-rot/brown-rot paradigm for wood decay fungi.</title>
        <authorList>
            <person name="Riley R."/>
            <person name="Salamov A.A."/>
            <person name="Brown D.W."/>
            <person name="Nagy L.G."/>
            <person name="Floudas D."/>
            <person name="Held B.W."/>
            <person name="Levasseur A."/>
            <person name="Lombard V."/>
            <person name="Morin E."/>
            <person name="Otillar R."/>
            <person name="Lindquist E.A."/>
            <person name="Sun H."/>
            <person name="LaButti K.M."/>
            <person name="Schmutz J."/>
            <person name="Jabbour D."/>
            <person name="Luo H."/>
            <person name="Baker S.E."/>
            <person name="Pisabarro A.G."/>
            <person name="Walton J.D."/>
            <person name="Blanchette R.A."/>
            <person name="Henrissat B."/>
            <person name="Martin F."/>
            <person name="Cullen D."/>
            <person name="Hibbett D.S."/>
            <person name="Grigoriev I.V."/>
        </authorList>
    </citation>
    <scope>NUCLEOTIDE SEQUENCE [LARGE SCALE GENOMIC DNA]</scope>
    <source>
        <strain evidence="5">FD-172 SS1</strain>
    </source>
</reference>
<dbReference type="PROSITE" id="PS50088">
    <property type="entry name" value="ANK_REPEAT"/>
    <property type="match status" value="2"/>
</dbReference>
<feature type="repeat" description="ANK" evidence="3">
    <location>
        <begin position="51"/>
        <end position="88"/>
    </location>
</feature>
<dbReference type="STRING" id="930990.A0A067M7N8"/>